<feature type="domain" description="Protein kinase" evidence="7">
    <location>
        <begin position="4"/>
        <end position="271"/>
    </location>
</feature>
<gene>
    <name evidence="8" type="ORF">VNO77_40323</name>
</gene>
<comment type="similarity">
    <text evidence="6">Belongs to the protein kinase superfamily.</text>
</comment>
<dbReference type="PANTHER" id="PTHR48011">
    <property type="entry name" value="CCR4-NOT TRANSCRIPTIONAL COMPLEX SUBUNIT CAF120-RELATED"/>
    <property type="match status" value="1"/>
</dbReference>
<keyword evidence="3" id="KW-0418">Kinase</keyword>
<evidence type="ECO:0000256" key="6">
    <source>
        <dbReference type="RuleBase" id="RU000304"/>
    </source>
</evidence>
<evidence type="ECO:0000256" key="2">
    <source>
        <dbReference type="ARBA" id="ARBA00022741"/>
    </source>
</evidence>
<dbReference type="GO" id="GO:0005524">
    <property type="term" value="F:ATP binding"/>
    <property type="evidence" value="ECO:0007669"/>
    <property type="project" value="UniProtKB-UniRule"/>
</dbReference>
<proteinExistence type="inferred from homology"/>
<keyword evidence="6" id="KW-0723">Serine/threonine-protein kinase</keyword>
<dbReference type="InterPro" id="IPR017441">
    <property type="entry name" value="Protein_kinase_ATP_BS"/>
</dbReference>
<feature type="binding site" evidence="5">
    <location>
        <position position="37"/>
    </location>
    <ligand>
        <name>ATP</name>
        <dbReference type="ChEBI" id="CHEBI:30616"/>
    </ligand>
</feature>
<dbReference type="GO" id="GO:0007165">
    <property type="term" value="P:signal transduction"/>
    <property type="evidence" value="ECO:0007669"/>
    <property type="project" value="TreeGrafter"/>
</dbReference>
<evidence type="ECO:0000259" key="7">
    <source>
        <dbReference type="PROSITE" id="PS50011"/>
    </source>
</evidence>
<dbReference type="PROSITE" id="PS50011">
    <property type="entry name" value="PROTEIN_KINASE_DOM"/>
    <property type="match status" value="1"/>
</dbReference>
<dbReference type="InterPro" id="IPR052751">
    <property type="entry name" value="Plant_MAPKKK"/>
</dbReference>
<dbReference type="PANTHER" id="PTHR48011:SF51">
    <property type="entry name" value="PROTEIN KINASE SUPERFAMILY PROTEIN"/>
    <property type="match status" value="1"/>
</dbReference>
<dbReference type="GO" id="GO:0004674">
    <property type="term" value="F:protein serine/threonine kinase activity"/>
    <property type="evidence" value="ECO:0007669"/>
    <property type="project" value="UniProtKB-KW"/>
</dbReference>
<dbReference type="AlphaFoldDB" id="A0AAN9JZM2"/>
<dbReference type="PROSITE" id="PS00108">
    <property type="entry name" value="PROTEIN_KINASE_ST"/>
    <property type="match status" value="1"/>
</dbReference>
<dbReference type="SUPFAM" id="SSF56112">
    <property type="entry name" value="Protein kinase-like (PK-like)"/>
    <property type="match status" value="1"/>
</dbReference>
<dbReference type="InterPro" id="IPR000719">
    <property type="entry name" value="Prot_kinase_dom"/>
</dbReference>
<keyword evidence="2 5" id="KW-0547">Nucleotide-binding</keyword>
<comment type="caution">
    <text evidence="8">The sequence shown here is derived from an EMBL/GenBank/DDBJ whole genome shotgun (WGS) entry which is preliminary data.</text>
</comment>
<evidence type="ECO:0000313" key="9">
    <source>
        <dbReference type="Proteomes" id="UP001367508"/>
    </source>
</evidence>
<evidence type="ECO:0000256" key="3">
    <source>
        <dbReference type="ARBA" id="ARBA00022777"/>
    </source>
</evidence>
<keyword evidence="1" id="KW-0808">Transferase</keyword>
<evidence type="ECO:0000256" key="5">
    <source>
        <dbReference type="PROSITE-ProRule" id="PRU10141"/>
    </source>
</evidence>
<evidence type="ECO:0000256" key="1">
    <source>
        <dbReference type="ARBA" id="ARBA00022679"/>
    </source>
</evidence>
<dbReference type="SMART" id="SM00220">
    <property type="entry name" value="S_TKc"/>
    <property type="match status" value="1"/>
</dbReference>
<dbReference type="PROSITE" id="PS00107">
    <property type="entry name" value="PROTEIN_KINASE_ATP"/>
    <property type="match status" value="1"/>
</dbReference>
<dbReference type="Gene3D" id="1.10.510.10">
    <property type="entry name" value="Transferase(Phosphotransferase) domain 1"/>
    <property type="match status" value="1"/>
</dbReference>
<accession>A0AAN9JZM2</accession>
<dbReference type="Pfam" id="PF00069">
    <property type="entry name" value="Pkinase"/>
    <property type="match status" value="1"/>
</dbReference>
<keyword evidence="4 5" id="KW-0067">ATP-binding</keyword>
<organism evidence="8 9">
    <name type="scientific">Canavalia gladiata</name>
    <name type="common">Sword bean</name>
    <name type="synonym">Dolichos gladiatus</name>
    <dbReference type="NCBI Taxonomy" id="3824"/>
    <lineage>
        <taxon>Eukaryota</taxon>
        <taxon>Viridiplantae</taxon>
        <taxon>Streptophyta</taxon>
        <taxon>Embryophyta</taxon>
        <taxon>Tracheophyta</taxon>
        <taxon>Spermatophyta</taxon>
        <taxon>Magnoliopsida</taxon>
        <taxon>eudicotyledons</taxon>
        <taxon>Gunneridae</taxon>
        <taxon>Pentapetalae</taxon>
        <taxon>rosids</taxon>
        <taxon>fabids</taxon>
        <taxon>Fabales</taxon>
        <taxon>Fabaceae</taxon>
        <taxon>Papilionoideae</taxon>
        <taxon>50 kb inversion clade</taxon>
        <taxon>NPAAA clade</taxon>
        <taxon>indigoferoid/millettioid clade</taxon>
        <taxon>Phaseoleae</taxon>
        <taxon>Canavalia</taxon>
    </lineage>
</organism>
<evidence type="ECO:0000313" key="8">
    <source>
        <dbReference type="EMBL" id="KAK7307349.1"/>
    </source>
</evidence>
<dbReference type="InterPro" id="IPR008271">
    <property type="entry name" value="Ser/Thr_kinase_AS"/>
</dbReference>
<evidence type="ECO:0000256" key="4">
    <source>
        <dbReference type="ARBA" id="ARBA00022840"/>
    </source>
</evidence>
<dbReference type="EMBL" id="JAYMYQ010000010">
    <property type="protein sequence ID" value="KAK7307349.1"/>
    <property type="molecule type" value="Genomic_DNA"/>
</dbReference>
<keyword evidence="9" id="KW-1185">Reference proteome</keyword>
<name>A0AAN9JZM2_CANGL</name>
<dbReference type="InterPro" id="IPR011009">
    <property type="entry name" value="Kinase-like_dom_sf"/>
</dbReference>
<protein>
    <recommendedName>
        <fullName evidence="7">Protein kinase domain-containing protein</fullName>
    </recommendedName>
</protein>
<dbReference type="Proteomes" id="UP001367508">
    <property type="component" value="Unassembled WGS sequence"/>
</dbReference>
<reference evidence="8 9" key="1">
    <citation type="submission" date="2024-01" db="EMBL/GenBank/DDBJ databases">
        <title>The genomes of 5 underutilized Papilionoideae crops provide insights into root nodulation and disease resistanc.</title>
        <authorList>
            <person name="Jiang F."/>
        </authorList>
    </citation>
    <scope>NUCLEOTIDE SEQUENCE [LARGE SCALE GENOMIC DNA]</scope>
    <source>
        <strain evidence="8">LVBAO_FW01</strain>
        <tissue evidence="8">Leaves</tissue>
    </source>
</reference>
<sequence length="278" mass="32050">MAIWERIRILGQGSYAVVYLVTSIDPQEWNRKVLAVKTSMPFPIASLVLQKEQRIMESFIGCEEILQCYFGQFSMEKNHRTYNLFMEFAPHGSLGDLLKGRPLLESEVKIYTHMLLKGLSCIHEIGVVHCDLKPVNILLFPSPKKGAGYQLKIADFGLAKTREELINADSWKIKFRGTPFYMSPESVMGHIETSLDIWSLGCIVIEMITGLRAWRNLYTKEDVMFQLAFLKEAPKIPDELNEDCKDFLSKCFLKDPTQRWSAEMLLNHPFLDPMHNIR</sequence>